<evidence type="ECO:0000313" key="1">
    <source>
        <dbReference type="EMBL" id="TGY79797.1"/>
    </source>
</evidence>
<gene>
    <name evidence="1" type="ORF">E5331_05320</name>
</gene>
<organism evidence="1 2">
    <name type="scientific">Lepagella muris</name>
    <dbReference type="NCBI Taxonomy" id="3032870"/>
    <lineage>
        <taxon>Bacteria</taxon>
        <taxon>Pseudomonadati</taxon>
        <taxon>Bacteroidota</taxon>
        <taxon>Bacteroidia</taxon>
        <taxon>Bacteroidales</taxon>
        <taxon>Muribaculaceae</taxon>
        <taxon>Lepagella</taxon>
    </lineage>
</organism>
<reference evidence="1" key="1">
    <citation type="submission" date="2019-04" db="EMBL/GenBank/DDBJ databases">
        <title>Microbes associate with the intestines of laboratory mice.</title>
        <authorList>
            <person name="Navarre W."/>
            <person name="Wong E."/>
            <person name="Huang K."/>
            <person name="Tropini C."/>
            <person name="Ng K."/>
            <person name="Yu B."/>
        </authorList>
    </citation>
    <scope>NUCLEOTIDE SEQUENCE</scope>
    <source>
        <strain evidence="1">NM04_E33</strain>
    </source>
</reference>
<keyword evidence="2" id="KW-1185">Reference proteome</keyword>
<dbReference type="EMBL" id="SRYB01000005">
    <property type="protein sequence ID" value="TGY79797.1"/>
    <property type="molecule type" value="Genomic_DNA"/>
</dbReference>
<dbReference type="Proteomes" id="UP000306319">
    <property type="component" value="Unassembled WGS sequence"/>
</dbReference>
<accession>A0AC61RJ69</accession>
<proteinExistence type="predicted"/>
<evidence type="ECO:0000313" key="2">
    <source>
        <dbReference type="Proteomes" id="UP000306319"/>
    </source>
</evidence>
<sequence length="228" mass="27517">MNTNPDTYYQRSEVSNSDLTALKELLYPRQQFGDREKAFRFGSLVDAIITEPERVNYYRLTVDNVTYTEEEFYHAREMYRSLRAEARSDRFLRHVLDHASTQRFMVNDAQHFEYCGFPFFLPTRCKWDWWLDDARFGGDLKSTFASSQKEFEEAVDFFDWDRSRAWYMDVARSNQDFIYAISKKNCRVFKKFIRRDDPVYTRGRDKYEHLAFMWWCLNLSHGKDNTAS</sequence>
<protein>
    <submittedName>
        <fullName evidence="1">Uncharacterized protein</fullName>
    </submittedName>
</protein>
<comment type="caution">
    <text evidence="1">The sequence shown here is derived from an EMBL/GenBank/DDBJ whole genome shotgun (WGS) entry which is preliminary data.</text>
</comment>
<name>A0AC61RJ69_9BACT</name>